<evidence type="ECO:0000313" key="1">
    <source>
        <dbReference type="EMBL" id="MBK6089643.1"/>
    </source>
</evidence>
<keyword evidence="2" id="KW-1185">Reference proteome</keyword>
<dbReference type="Proteomes" id="UP000633365">
    <property type="component" value="Unassembled WGS sequence"/>
</dbReference>
<dbReference type="Pfam" id="PF05133">
    <property type="entry name" value="SPP1_portal"/>
    <property type="match status" value="1"/>
</dbReference>
<reference evidence="1" key="1">
    <citation type="submission" date="2021-01" db="EMBL/GenBank/DDBJ databases">
        <title>Genome public.</title>
        <authorList>
            <person name="Liu C."/>
            <person name="Sun Q."/>
        </authorList>
    </citation>
    <scope>NUCLEOTIDE SEQUENCE</scope>
    <source>
        <strain evidence="1">M6</strain>
    </source>
</reference>
<accession>A0A935C6M0</accession>
<sequence length="495" mass="56243">MRRMKLGDFLRNKIRNFLHIEPAANQQIVLQQRLDFYGNIARNKLWYRGDSWELSDFYRQLDVSPTLFWKASSTKGMEIHKLHTGIPKLIIKTIGNIILHDYNGLEITEPTAAEQWEKIAEDNKFKKLLKRFLKKILIVGDGAFKVSFDRTLSGDVPIIEYVSGENVEFVRSRGRITETVFLATYTHNNRKYTFKERYGYGYILYELYNDNDEPIPTGFIPQTKWVDGQGVGFDKSVMLAVPVIYGESESYEGRGESLYEGKSDAFDALDEAWSQWMDALRAGRTKEYIPENLIPRDPDNGKLLKPNSFDNRFIEVAQDMSENSNSKITTGQAQIQHESYLSTYITALDLALQGIISPSTLGIDVKKLDNADAQREKEKATLYTRGNIIELLNDVLPELVIAAVCAGQIWHEQNVEKPTVKVNFGEYANPSFESQVETVSKGKTGGIMSTEAAVEELYGDSKDDEWKEQEVRRIKEEQGIVTMGDPPAANLDGDV</sequence>
<name>A0A935C6M0_9FIRM</name>
<dbReference type="EMBL" id="JAEQMG010000145">
    <property type="protein sequence ID" value="MBK6089643.1"/>
    <property type="molecule type" value="Genomic_DNA"/>
</dbReference>
<gene>
    <name evidence="1" type="ORF">JKK62_13505</name>
</gene>
<evidence type="ECO:0000313" key="2">
    <source>
        <dbReference type="Proteomes" id="UP000633365"/>
    </source>
</evidence>
<proteinExistence type="predicted"/>
<comment type="caution">
    <text evidence="1">The sequence shown here is derived from an EMBL/GenBank/DDBJ whole genome shotgun (WGS) entry which is preliminary data.</text>
</comment>
<protein>
    <submittedName>
        <fullName evidence="1">Phage portal protein</fullName>
    </submittedName>
</protein>
<organism evidence="1 2">
    <name type="scientific">Ruminococcus difficilis</name>
    <dbReference type="NCBI Taxonomy" id="2763069"/>
    <lineage>
        <taxon>Bacteria</taxon>
        <taxon>Bacillati</taxon>
        <taxon>Bacillota</taxon>
        <taxon>Clostridia</taxon>
        <taxon>Eubacteriales</taxon>
        <taxon>Oscillospiraceae</taxon>
        <taxon>Ruminococcus</taxon>
    </lineage>
</organism>
<dbReference type="AlphaFoldDB" id="A0A935C6M0"/>
<dbReference type="InterPro" id="IPR021145">
    <property type="entry name" value="Portal_protein_SPP1_Gp6-like"/>
</dbReference>